<proteinExistence type="predicted"/>
<evidence type="ECO:0000313" key="1">
    <source>
        <dbReference type="EMBL" id="GAH73611.1"/>
    </source>
</evidence>
<name>X1HTX2_9ZZZZ</name>
<gene>
    <name evidence="1" type="ORF">S03H2_47678</name>
</gene>
<protein>
    <submittedName>
        <fullName evidence="1">Uncharacterized protein</fullName>
    </submittedName>
</protein>
<organism evidence="1">
    <name type="scientific">marine sediment metagenome</name>
    <dbReference type="NCBI Taxonomy" id="412755"/>
    <lineage>
        <taxon>unclassified sequences</taxon>
        <taxon>metagenomes</taxon>
        <taxon>ecological metagenomes</taxon>
    </lineage>
</organism>
<reference evidence="1" key="1">
    <citation type="journal article" date="2014" name="Front. Microbiol.">
        <title>High frequency of phylogenetically diverse reductive dehalogenase-homologous genes in deep subseafloor sedimentary metagenomes.</title>
        <authorList>
            <person name="Kawai M."/>
            <person name="Futagami T."/>
            <person name="Toyoda A."/>
            <person name="Takaki Y."/>
            <person name="Nishi S."/>
            <person name="Hori S."/>
            <person name="Arai W."/>
            <person name="Tsubouchi T."/>
            <person name="Morono Y."/>
            <person name="Uchiyama I."/>
            <person name="Ito T."/>
            <person name="Fujiyama A."/>
            <person name="Inagaki F."/>
            <person name="Takami H."/>
        </authorList>
    </citation>
    <scope>NUCLEOTIDE SEQUENCE</scope>
    <source>
        <strain evidence="1">Expedition CK06-06</strain>
    </source>
</reference>
<sequence length="45" mass="5205">YVRVEQQAYSVGPLDDEARGNVLIRTERVLCVPCTQELGQWVREK</sequence>
<dbReference type="EMBL" id="BARU01030015">
    <property type="protein sequence ID" value="GAH73611.1"/>
    <property type="molecule type" value="Genomic_DNA"/>
</dbReference>
<feature type="non-terminal residue" evidence="1">
    <location>
        <position position="1"/>
    </location>
</feature>
<accession>X1HTX2</accession>
<dbReference type="AlphaFoldDB" id="X1HTX2"/>
<comment type="caution">
    <text evidence="1">The sequence shown here is derived from an EMBL/GenBank/DDBJ whole genome shotgun (WGS) entry which is preliminary data.</text>
</comment>